<accession>A0ABT9VBB6</accession>
<gene>
    <name evidence="2" type="ORF">J2S77_000209</name>
</gene>
<dbReference type="SUPFAM" id="SSF89155">
    <property type="entry name" value="TorD-like"/>
    <property type="match status" value="1"/>
</dbReference>
<dbReference type="PANTHER" id="PTHR43680:SF2">
    <property type="entry name" value="NITRATE REDUCTASE MOLYBDENUM COFACTOR ASSEMBLY CHAPERONE NARJ"/>
    <property type="match status" value="1"/>
</dbReference>
<name>A0ABT9VBB6_9BACI</name>
<evidence type="ECO:0000313" key="3">
    <source>
        <dbReference type="Proteomes" id="UP001224359"/>
    </source>
</evidence>
<keyword evidence="3" id="KW-1185">Reference proteome</keyword>
<reference evidence="2 3" key="1">
    <citation type="submission" date="2023-07" db="EMBL/GenBank/DDBJ databases">
        <title>Genomic Encyclopedia of Type Strains, Phase IV (KMG-IV): sequencing the most valuable type-strain genomes for metagenomic binning, comparative biology and taxonomic classification.</title>
        <authorList>
            <person name="Goeker M."/>
        </authorList>
    </citation>
    <scope>NUCLEOTIDE SEQUENCE [LARGE SCALE GENOMIC DNA]</scope>
    <source>
        <strain evidence="2 3">DSM 16460</strain>
    </source>
</reference>
<dbReference type="InterPro" id="IPR003765">
    <property type="entry name" value="NO3_reductase_chaperone_NarJ"/>
</dbReference>
<organism evidence="2 3">
    <name type="scientific">Alkalibacillus salilacus</name>
    <dbReference type="NCBI Taxonomy" id="284582"/>
    <lineage>
        <taxon>Bacteria</taxon>
        <taxon>Bacillati</taxon>
        <taxon>Bacillota</taxon>
        <taxon>Bacilli</taxon>
        <taxon>Bacillales</taxon>
        <taxon>Bacillaceae</taxon>
        <taxon>Alkalibacillus</taxon>
    </lineage>
</organism>
<dbReference type="PANTHER" id="PTHR43680">
    <property type="entry name" value="NITRATE REDUCTASE MOLYBDENUM COFACTOR ASSEMBLY CHAPERONE"/>
    <property type="match status" value="1"/>
</dbReference>
<dbReference type="InterPro" id="IPR036411">
    <property type="entry name" value="TorD-like_sf"/>
</dbReference>
<dbReference type="RefSeq" id="WP_306973823.1">
    <property type="nucleotide sequence ID" value="NZ_JAUSTQ010000001.1"/>
</dbReference>
<evidence type="ECO:0000313" key="2">
    <source>
        <dbReference type="EMBL" id="MDQ0158259.1"/>
    </source>
</evidence>
<dbReference type="EMBL" id="JAUSTQ010000001">
    <property type="protein sequence ID" value="MDQ0158259.1"/>
    <property type="molecule type" value="Genomic_DNA"/>
</dbReference>
<sequence>MINLDRLQELKPSFSYFATYLSYPEESFNDREKAHEVLWEDHPASSNVAAFEEAIHHWDDHLAREKYIDTFDFEKDCALYMTYFKFEDSKERGQMLARLKVAYEMYGLDMPKGELSDYLPLMCEFIYAADWYGDERSPQSFKLLFAVLEDGTYHLLKALEAKDNPYQHLVKGLRETLKACVVMEEVEQT</sequence>
<dbReference type="Proteomes" id="UP001224359">
    <property type="component" value="Unassembled WGS sequence"/>
</dbReference>
<dbReference type="NCBIfam" id="TIGR00684">
    <property type="entry name" value="narJ"/>
    <property type="match status" value="1"/>
</dbReference>
<evidence type="ECO:0000256" key="1">
    <source>
        <dbReference type="ARBA" id="ARBA00023063"/>
    </source>
</evidence>
<keyword evidence="1" id="KW-0534">Nitrate assimilation</keyword>
<comment type="caution">
    <text evidence="2">The sequence shown here is derived from an EMBL/GenBank/DDBJ whole genome shotgun (WGS) entry which is preliminary data.</text>
</comment>
<dbReference type="InterPro" id="IPR020945">
    <property type="entry name" value="DMSO/NO3_reduct_chaperone"/>
</dbReference>
<protein>
    <submittedName>
        <fullName evidence="2">Nitrate reductase delta subunit</fullName>
    </submittedName>
</protein>
<proteinExistence type="predicted"/>
<dbReference type="Pfam" id="PF02613">
    <property type="entry name" value="Nitrate_red_del"/>
    <property type="match status" value="1"/>
</dbReference>